<organism evidence="1 2">
    <name type="scientific">Undibacterium fentianense</name>
    <dbReference type="NCBI Taxonomy" id="2828728"/>
    <lineage>
        <taxon>Bacteria</taxon>
        <taxon>Pseudomonadati</taxon>
        <taxon>Pseudomonadota</taxon>
        <taxon>Betaproteobacteria</taxon>
        <taxon>Burkholderiales</taxon>
        <taxon>Oxalobacteraceae</taxon>
        <taxon>Undibacterium</taxon>
    </lineage>
</organism>
<dbReference type="EMBL" id="JAGSPJ010000004">
    <property type="protein sequence ID" value="MBR7800520.1"/>
    <property type="molecule type" value="Genomic_DNA"/>
</dbReference>
<dbReference type="AlphaFoldDB" id="A0A941IH06"/>
<proteinExistence type="predicted"/>
<dbReference type="Proteomes" id="UP000678545">
    <property type="component" value="Unassembled WGS sequence"/>
</dbReference>
<evidence type="ECO:0000313" key="1">
    <source>
        <dbReference type="EMBL" id="MBR7800520.1"/>
    </source>
</evidence>
<comment type="caution">
    <text evidence="1">The sequence shown here is derived from an EMBL/GenBank/DDBJ whole genome shotgun (WGS) entry which is preliminary data.</text>
</comment>
<reference evidence="1" key="1">
    <citation type="submission" date="2021-04" db="EMBL/GenBank/DDBJ databases">
        <title>novel species isolated from subtropical streams in China.</title>
        <authorList>
            <person name="Lu H."/>
        </authorList>
    </citation>
    <scope>NUCLEOTIDE SEQUENCE</scope>
    <source>
        <strain evidence="1">FT137W</strain>
    </source>
</reference>
<protein>
    <submittedName>
        <fullName evidence="1">Uncharacterized protein</fullName>
    </submittedName>
</protein>
<dbReference type="RefSeq" id="WP_212675649.1">
    <property type="nucleotide sequence ID" value="NZ_JAGSPJ010000004.1"/>
</dbReference>
<gene>
    <name evidence="1" type="ORF">KDM90_10985</name>
</gene>
<keyword evidence="2" id="KW-1185">Reference proteome</keyword>
<evidence type="ECO:0000313" key="2">
    <source>
        <dbReference type="Proteomes" id="UP000678545"/>
    </source>
</evidence>
<accession>A0A941IH06</accession>
<name>A0A941IH06_9BURK</name>
<sequence length="126" mass="13518">MNSHAQLPLVPEINDQHPLVQALKPCVSAIGLQVDLPLANPVPVLSAPGHLYQLNELGRIRDGYRHSLYVSADQQLIYIVQVGGLAGTSKIFGPVQLEHIVKSGHQTKACTIARAPAAAHVIPVKK</sequence>